<dbReference type="InterPro" id="IPR036390">
    <property type="entry name" value="WH_DNA-bd_sf"/>
</dbReference>
<keyword evidence="4" id="KW-0804">Transcription</keyword>
<evidence type="ECO:0000313" key="7">
    <source>
        <dbReference type="Proteomes" id="UP000477911"/>
    </source>
</evidence>
<dbReference type="InterPro" id="IPR058163">
    <property type="entry name" value="LysR-type_TF_proteobact-type"/>
</dbReference>
<dbReference type="SUPFAM" id="SSF46785">
    <property type="entry name" value="Winged helix' DNA-binding domain"/>
    <property type="match status" value="1"/>
</dbReference>
<accession>A0A6L7G9C9</accession>
<dbReference type="InterPro" id="IPR000847">
    <property type="entry name" value="LysR_HTH_N"/>
</dbReference>
<dbReference type="GO" id="GO:0003700">
    <property type="term" value="F:DNA-binding transcription factor activity"/>
    <property type="evidence" value="ECO:0007669"/>
    <property type="project" value="InterPro"/>
</dbReference>
<proteinExistence type="inferred from homology"/>
<dbReference type="PANTHER" id="PTHR30537">
    <property type="entry name" value="HTH-TYPE TRANSCRIPTIONAL REGULATOR"/>
    <property type="match status" value="1"/>
</dbReference>
<feature type="domain" description="HTH lysR-type" evidence="5">
    <location>
        <begin position="9"/>
        <end position="66"/>
    </location>
</feature>
<dbReference type="AlphaFoldDB" id="A0A6L7G9C9"/>
<evidence type="ECO:0000256" key="3">
    <source>
        <dbReference type="ARBA" id="ARBA00023125"/>
    </source>
</evidence>
<evidence type="ECO:0000256" key="1">
    <source>
        <dbReference type="ARBA" id="ARBA00009437"/>
    </source>
</evidence>
<dbReference type="SUPFAM" id="SSF53850">
    <property type="entry name" value="Periplasmic binding protein-like II"/>
    <property type="match status" value="1"/>
</dbReference>
<dbReference type="PROSITE" id="PS50931">
    <property type="entry name" value="HTH_LYSR"/>
    <property type="match status" value="1"/>
</dbReference>
<dbReference type="Pfam" id="PF03466">
    <property type="entry name" value="LysR_substrate"/>
    <property type="match status" value="1"/>
</dbReference>
<dbReference type="Gene3D" id="1.10.10.10">
    <property type="entry name" value="Winged helix-like DNA-binding domain superfamily/Winged helix DNA-binding domain"/>
    <property type="match status" value="1"/>
</dbReference>
<dbReference type="Proteomes" id="UP000477911">
    <property type="component" value="Unassembled WGS sequence"/>
</dbReference>
<evidence type="ECO:0000256" key="2">
    <source>
        <dbReference type="ARBA" id="ARBA00023015"/>
    </source>
</evidence>
<dbReference type="PRINTS" id="PR00039">
    <property type="entry name" value="HTHLYSR"/>
</dbReference>
<dbReference type="Pfam" id="PF00126">
    <property type="entry name" value="HTH_1"/>
    <property type="match status" value="1"/>
</dbReference>
<dbReference type="GO" id="GO:0006351">
    <property type="term" value="P:DNA-templated transcription"/>
    <property type="evidence" value="ECO:0007669"/>
    <property type="project" value="TreeGrafter"/>
</dbReference>
<dbReference type="InterPro" id="IPR036388">
    <property type="entry name" value="WH-like_DNA-bd_sf"/>
</dbReference>
<reference evidence="6 7" key="1">
    <citation type="submission" date="2019-12" db="EMBL/GenBank/DDBJ databases">
        <authorList>
            <person name="Li M."/>
        </authorList>
    </citation>
    <scope>NUCLEOTIDE SEQUENCE [LARGE SCALE GENOMIC DNA]</scope>
    <source>
        <strain evidence="6 7">GBMRC 2024</strain>
    </source>
</reference>
<dbReference type="GO" id="GO:0043565">
    <property type="term" value="F:sequence-specific DNA binding"/>
    <property type="evidence" value="ECO:0007669"/>
    <property type="project" value="TreeGrafter"/>
</dbReference>
<sequence>MSIPRRFLPTISSLRALEAVDRLGSAVAAAQDLDLTHSAVSRQLKSLEEQLGVTLFLRAGKGLRLTTAGRSYARSVRDCLDDLAQASLQLRAAGERNGLSLAIPLTFGLYWMAPRLQAFLCDHPQVHINQATRDGPVDFATEKFDAAVHFGVPDWPGVDTLPLARNRLVPVARPGTGLGAETPPRQLLEMPLLHLTSRPGAWESWFLQHEVAPGHLRGALFDQFMALSEAVAAGRGAALLPDFLATREIRAGRMCQIGPAFEDPGNFYHLVWPQDPAPGPELERLIAFLRSRAEDPQP</sequence>
<keyword evidence="3" id="KW-0238">DNA-binding</keyword>
<dbReference type="RefSeq" id="WP_160896022.1">
    <property type="nucleotide sequence ID" value="NZ_WUMU01000022.1"/>
</dbReference>
<comment type="caution">
    <text evidence="6">The sequence shown here is derived from an EMBL/GenBank/DDBJ whole genome shotgun (WGS) entry which is preliminary data.</text>
</comment>
<comment type="similarity">
    <text evidence="1">Belongs to the LysR transcriptional regulatory family.</text>
</comment>
<dbReference type="PANTHER" id="PTHR30537:SF79">
    <property type="entry name" value="TRANSCRIPTIONAL REGULATOR-RELATED"/>
    <property type="match status" value="1"/>
</dbReference>
<keyword evidence="7" id="KW-1185">Reference proteome</keyword>
<name>A0A6L7G9C9_9RHOB</name>
<dbReference type="Gene3D" id="3.40.190.10">
    <property type="entry name" value="Periplasmic binding protein-like II"/>
    <property type="match status" value="2"/>
</dbReference>
<evidence type="ECO:0000313" key="6">
    <source>
        <dbReference type="EMBL" id="MXN19900.1"/>
    </source>
</evidence>
<dbReference type="EMBL" id="WUMU01000022">
    <property type="protein sequence ID" value="MXN19900.1"/>
    <property type="molecule type" value="Genomic_DNA"/>
</dbReference>
<organism evidence="6 7">
    <name type="scientific">Pseudooceanicola albus</name>
    <dbReference type="NCBI Taxonomy" id="2692189"/>
    <lineage>
        <taxon>Bacteria</taxon>
        <taxon>Pseudomonadati</taxon>
        <taxon>Pseudomonadota</taxon>
        <taxon>Alphaproteobacteria</taxon>
        <taxon>Rhodobacterales</taxon>
        <taxon>Paracoccaceae</taxon>
        <taxon>Pseudooceanicola</taxon>
    </lineage>
</organism>
<evidence type="ECO:0000259" key="5">
    <source>
        <dbReference type="PROSITE" id="PS50931"/>
    </source>
</evidence>
<keyword evidence="2" id="KW-0805">Transcription regulation</keyword>
<gene>
    <name evidence="6" type="ORF">GR170_18860</name>
</gene>
<dbReference type="InterPro" id="IPR005119">
    <property type="entry name" value="LysR_subst-bd"/>
</dbReference>
<protein>
    <submittedName>
        <fullName evidence="6">LysR family transcriptional regulator</fullName>
    </submittedName>
</protein>
<evidence type="ECO:0000256" key="4">
    <source>
        <dbReference type="ARBA" id="ARBA00023163"/>
    </source>
</evidence>